<comment type="subcellular location">
    <subcellularLocation>
        <location evidence="1">Cell membrane</location>
        <topology evidence="1">Multi-pass membrane protein</topology>
    </subcellularLocation>
</comment>
<evidence type="ECO:0000256" key="6">
    <source>
        <dbReference type="ARBA" id="ARBA00022989"/>
    </source>
</evidence>
<dbReference type="SMART" id="SM00382">
    <property type="entry name" value="AAA"/>
    <property type="match status" value="1"/>
</dbReference>
<proteinExistence type="predicted"/>
<reference evidence="11" key="1">
    <citation type="journal article" date="2011" name="Environ. Microbiol.">
        <title>Time-series analyses of Monterey Bay coastal microbial picoplankton using a 'genome proxy' microarray.</title>
        <authorList>
            <person name="Rich V.I."/>
            <person name="Pham V.D."/>
            <person name="Eppley J."/>
            <person name="Shi Y."/>
            <person name="DeLong E.F."/>
        </authorList>
    </citation>
    <scope>NUCLEOTIDE SEQUENCE</scope>
</reference>
<evidence type="ECO:0000256" key="4">
    <source>
        <dbReference type="ARBA" id="ARBA00022741"/>
    </source>
</evidence>
<dbReference type="Pfam" id="PF00664">
    <property type="entry name" value="ABC_membrane"/>
    <property type="match status" value="1"/>
</dbReference>
<feature type="domain" description="ABC transmembrane type-1" evidence="10">
    <location>
        <begin position="56"/>
        <end position="341"/>
    </location>
</feature>
<evidence type="ECO:0000313" key="11">
    <source>
        <dbReference type="EMBL" id="ADI17239.1"/>
    </source>
</evidence>
<dbReference type="Pfam" id="PF00005">
    <property type="entry name" value="ABC_tran"/>
    <property type="match status" value="1"/>
</dbReference>
<dbReference type="CDD" id="cd03253">
    <property type="entry name" value="ABCC_ATM1_transporter"/>
    <property type="match status" value="1"/>
</dbReference>
<dbReference type="PANTHER" id="PTHR24221:SF402">
    <property type="entry name" value="IRON-SULFUR CLUSTERS TRANSPORTER ABCB7, MITOCHONDRIAL"/>
    <property type="match status" value="1"/>
</dbReference>
<keyword evidence="6 8" id="KW-1133">Transmembrane helix</keyword>
<evidence type="ECO:0000259" key="9">
    <source>
        <dbReference type="PROSITE" id="PS50893"/>
    </source>
</evidence>
<feature type="transmembrane region" description="Helical" evidence="8">
    <location>
        <begin position="55"/>
        <end position="76"/>
    </location>
</feature>
<feature type="transmembrane region" description="Helical" evidence="8">
    <location>
        <begin position="167"/>
        <end position="191"/>
    </location>
</feature>
<evidence type="ECO:0000256" key="7">
    <source>
        <dbReference type="ARBA" id="ARBA00023136"/>
    </source>
</evidence>
<keyword evidence="2" id="KW-0813">Transport</keyword>
<dbReference type="GO" id="GO:0016887">
    <property type="term" value="F:ATP hydrolysis activity"/>
    <property type="evidence" value="ECO:0007669"/>
    <property type="project" value="InterPro"/>
</dbReference>
<dbReference type="GO" id="GO:0006879">
    <property type="term" value="P:intracellular iron ion homeostasis"/>
    <property type="evidence" value="ECO:0007669"/>
    <property type="project" value="TreeGrafter"/>
</dbReference>
<organism evidence="11">
    <name type="scientific">uncultured alpha proteobacterium HF0070_14E07</name>
    <dbReference type="NCBI Taxonomy" id="710804"/>
    <lineage>
        <taxon>Bacteria</taxon>
        <taxon>Pseudomonadati</taxon>
        <taxon>Pseudomonadota</taxon>
        <taxon>Alphaproteobacteria</taxon>
        <taxon>environmental samples</taxon>
    </lineage>
</organism>
<evidence type="ECO:0000259" key="10">
    <source>
        <dbReference type="PROSITE" id="PS50929"/>
    </source>
</evidence>
<evidence type="ECO:0000256" key="2">
    <source>
        <dbReference type="ARBA" id="ARBA00022448"/>
    </source>
</evidence>
<dbReference type="PROSITE" id="PS50893">
    <property type="entry name" value="ABC_TRANSPORTER_2"/>
    <property type="match status" value="1"/>
</dbReference>
<dbReference type="GO" id="GO:0140359">
    <property type="term" value="F:ABC-type transporter activity"/>
    <property type="evidence" value="ECO:0007669"/>
    <property type="project" value="InterPro"/>
</dbReference>
<dbReference type="PROSITE" id="PS50929">
    <property type="entry name" value="ABC_TM1F"/>
    <property type="match status" value="1"/>
</dbReference>
<dbReference type="SUPFAM" id="SSF52540">
    <property type="entry name" value="P-loop containing nucleoside triphosphate hydrolases"/>
    <property type="match status" value="1"/>
</dbReference>
<keyword evidence="5" id="KW-0067">ATP-binding</keyword>
<keyword evidence="4" id="KW-0547">Nucleotide-binding</keyword>
<feature type="transmembrane region" description="Helical" evidence="8">
    <location>
        <begin position="315"/>
        <end position="336"/>
    </location>
</feature>
<dbReference type="InterPro" id="IPR027417">
    <property type="entry name" value="P-loop_NTPase"/>
</dbReference>
<dbReference type="SUPFAM" id="SSF90123">
    <property type="entry name" value="ABC transporter transmembrane region"/>
    <property type="match status" value="1"/>
</dbReference>
<dbReference type="Gene3D" id="3.40.50.300">
    <property type="entry name" value="P-loop containing nucleotide triphosphate hydrolases"/>
    <property type="match status" value="1"/>
</dbReference>
<dbReference type="CDD" id="cd18582">
    <property type="entry name" value="ABC_6TM_ATM1_ABCB7"/>
    <property type="match status" value="1"/>
</dbReference>
<feature type="transmembrane region" description="Helical" evidence="8">
    <location>
        <begin position="281"/>
        <end position="303"/>
    </location>
</feature>
<dbReference type="InterPro" id="IPR017871">
    <property type="entry name" value="ABC_transporter-like_CS"/>
</dbReference>
<dbReference type="GO" id="GO:0005524">
    <property type="term" value="F:ATP binding"/>
    <property type="evidence" value="ECO:0007669"/>
    <property type="project" value="UniProtKB-KW"/>
</dbReference>
<dbReference type="Gene3D" id="1.20.1560.10">
    <property type="entry name" value="ABC transporter type 1, transmembrane domain"/>
    <property type="match status" value="1"/>
</dbReference>
<dbReference type="InterPro" id="IPR039421">
    <property type="entry name" value="Type_1_exporter"/>
</dbReference>
<dbReference type="PROSITE" id="PS00211">
    <property type="entry name" value="ABC_TRANSPORTER_1"/>
    <property type="match status" value="1"/>
</dbReference>
<feature type="transmembrane region" description="Helical" evidence="8">
    <location>
        <begin position="197"/>
        <end position="217"/>
    </location>
</feature>
<feature type="domain" description="ABC transporter" evidence="9">
    <location>
        <begin position="375"/>
        <end position="609"/>
    </location>
</feature>
<dbReference type="InterPro" id="IPR003439">
    <property type="entry name" value="ABC_transporter-like_ATP-bd"/>
</dbReference>
<evidence type="ECO:0000256" key="3">
    <source>
        <dbReference type="ARBA" id="ARBA00022692"/>
    </source>
</evidence>
<dbReference type="EMBL" id="GU474858">
    <property type="protein sequence ID" value="ADI17239.1"/>
    <property type="molecule type" value="Genomic_DNA"/>
</dbReference>
<keyword evidence="3 8" id="KW-0812">Transmembrane</keyword>
<evidence type="ECO:0000256" key="5">
    <source>
        <dbReference type="ARBA" id="ARBA00022840"/>
    </source>
</evidence>
<dbReference type="InterPro" id="IPR011527">
    <property type="entry name" value="ABC1_TM_dom"/>
</dbReference>
<evidence type="ECO:0000256" key="1">
    <source>
        <dbReference type="ARBA" id="ARBA00004651"/>
    </source>
</evidence>
<name>E0XS48_9PROT</name>
<accession>E0XS48</accession>
<dbReference type="InterPro" id="IPR003593">
    <property type="entry name" value="AAA+_ATPase"/>
</dbReference>
<dbReference type="GO" id="GO:0005886">
    <property type="term" value="C:plasma membrane"/>
    <property type="evidence" value="ECO:0007669"/>
    <property type="project" value="UniProtKB-SubCell"/>
</dbReference>
<protein>
    <submittedName>
        <fullName evidence="11">ABC-type transport system involved in Fe-S cluster assembly, permease and ATPase components</fullName>
    </submittedName>
</protein>
<dbReference type="AlphaFoldDB" id="E0XS48"/>
<feature type="transmembrane region" description="Helical" evidence="8">
    <location>
        <begin position="88"/>
        <end position="107"/>
    </location>
</feature>
<dbReference type="FunFam" id="3.40.50.300:FF:000186">
    <property type="entry name" value="ATP-binding cassette sub-family B member 7, mitochondrial"/>
    <property type="match status" value="1"/>
</dbReference>
<dbReference type="PANTHER" id="PTHR24221">
    <property type="entry name" value="ATP-BINDING CASSETTE SUB-FAMILY B"/>
    <property type="match status" value="1"/>
</dbReference>
<keyword evidence="7 8" id="KW-0472">Membrane</keyword>
<sequence length="622" mass="70516">MIMSKIIEPKPQKQMATKIHNRKEYRLPGREDWATIQTLLSYLWPKNEIDVKARVLAALLCLGISKLATVLVPVFYKEAVDLISTDVNFLLTSLIWILIAYGTVRVAQQGFAELREFFFARVGQRAIRKVALKTFRHLHALSLRFHLDRQTGGLSRAIERGIKGIEFLLNFMLFNIIPTIMEICLVCGILWVVFDFWYALIILATVSIYIMFTFSVTEWRMKFRRRMNEMDSRANTRAIDSLLNYETVKYFNNERHEAVRFDRALRRYEDASVLSKTTLSLVNIGQGFIIAFGLTAVMALAGWQIEEGEMTVGGFVMVNTYLLQLFIPLNFLGFVYREIRQSLTDMEAMFKLLDEELEVLDPCDSNFLSVQNGEIIFDDVRFGYDSKREILRGISFKVESGKKVAIVGASGAGKSTIARLLFRFYDVTAGSIKIDKQDIRQVSQDSLRKVIGIVPQDSVLFNDTIFYNIAYGRPEASPQEVQNAAELAQVHQFIMGLPDGYNTPVGERGLKLSGGEKQRVAIARALLKDPKIFLFDEATSALDTKTEKEIQTSLGQISSGSTTLVIAHRLSTVIDADEILVLSNGEIKERGQHSSLLNLDGLYADLWRRQQDAKSKQNISSE</sequence>
<evidence type="ECO:0000256" key="8">
    <source>
        <dbReference type="SAM" id="Phobius"/>
    </source>
</evidence>
<dbReference type="InterPro" id="IPR036640">
    <property type="entry name" value="ABC1_TM_sf"/>
</dbReference>